<proteinExistence type="predicted"/>
<dbReference type="EMBL" id="ML119106">
    <property type="protein sequence ID" value="RPB17191.1"/>
    <property type="molecule type" value="Genomic_DNA"/>
</dbReference>
<name>A0A3N4L979_9PEZI</name>
<evidence type="ECO:0000313" key="2">
    <source>
        <dbReference type="Proteomes" id="UP000277580"/>
    </source>
</evidence>
<dbReference type="AlphaFoldDB" id="A0A3N4L979"/>
<reference evidence="1 2" key="1">
    <citation type="journal article" date="2018" name="Nat. Ecol. Evol.">
        <title>Pezizomycetes genomes reveal the molecular basis of ectomycorrhizal truffle lifestyle.</title>
        <authorList>
            <person name="Murat C."/>
            <person name="Payen T."/>
            <person name="Noel B."/>
            <person name="Kuo A."/>
            <person name="Morin E."/>
            <person name="Chen J."/>
            <person name="Kohler A."/>
            <person name="Krizsan K."/>
            <person name="Balestrini R."/>
            <person name="Da Silva C."/>
            <person name="Montanini B."/>
            <person name="Hainaut M."/>
            <person name="Levati E."/>
            <person name="Barry K.W."/>
            <person name="Belfiori B."/>
            <person name="Cichocki N."/>
            <person name="Clum A."/>
            <person name="Dockter R.B."/>
            <person name="Fauchery L."/>
            <person name="Guy J."/>
            <person name="Iotti M."/>
            <person name="Le Tacon F."/>
            <person name="Lindquist E.A."/>
            <person name="Lipzen A."/>
            <person name="Malagnac F."/>
            <person name="Mello A."/>
            <person name="Molinier V."/>
            <person name="Miyauchi S."/>
            <person name="Poulain J."/>
            <person name="Riccioni C."/>
            <person name="Rubini A."/>
            <person name="Sitrit Y."/>
            <person name="Splivallo R."/>
            <person name="Traeger S."/>
            <person name="Wang M."/>
            <person name="Zifcakova L."/>
            <person name="Wipf D."/>
            <person name="Zambonelli A."/>
            <person name="Paolocci F."/>
            <person name="Nowrousian M."/>
            <person name="Ottonello S."/>
            <person name="Baldrian P."/>
            <person name="Spatafora J.W."/>
            <person name="Henrissat B."/>
            <person name="Nagy L.G."/>
            <person name="Aury J.M."/>
            <person name="Wincker P."/>
            <person name="Grigoriev I.V."/>
            <person name="Bonfante P."/>
            <person name="Martin F.M."/>
        </authorList>
    </citation>
    <scope>NUCLEOTIDE SEQUENCE [LARGE SCALE GENOMIC DNA]</scope>
    <source>
        <strain evidence="1 2">CCBAS932</strain>
    </source>
</reference>
<dbReference type="Proteomes" id="UP000277580">
    <property type="component" value="Unassembled WGS sequence"/>
</dbReference>
<accession>A0A3N4L979</accession>
<evidence type="ECO:0000313" key="1">
    <source>
        <dbReference type="EMBL" id="RPB17191.1"/>
    </source>
</evidence>
<dbReference type="InParanoid" id="A0A3N4L979"/>
<sequence length="148" mass="16504">MARTTKDIHSFGESNERVYKKLFQGIKELPLSILRQGNQHVNPTVQKIDDNIDNAVSSLKNRDNTTSNITLSRTTIIGGHHAESHHAVCILEENFSRLIAPLGNQNISQIHARAACEQTTSKLTISVFSGRKYDSDHMSKGEDYGQLC</sequence>
<gene>
    <name evidence="1" type="ORF">P167DRAFT_531447</name>
</gene>
<keyword evidence="2" id="KW-1185">Reference proteome</keyword>
<organism evidence="1 2">
    <name type="scientific">Morchella conica CCBAS932</name>
    <dbReference type="NCBI Taxonomy" id="1392247"/>
    <lineage>
        <taxon>Eukaryota</taxon>
        <taxon>Fungi</taxon>
        <taxon>Dikarya</taxon>
        <taxon>Ascomycota</taxon>
        <taxon>Pezizomycotina</taxon>
        <taxon>Pezizomycetes</taxon>
        <taxon>Pezizales</taxon>
        <taxon>Morchellaceae</taxon>
        <taxon>Morchella</taxon>
    </lineage>
</organism>
<protein>
    <submittedName>
        <fullName evidence="1">Uncharacterized protein</fullName>
    </submittedName>
</protein>